<dbReference type="GO" id="GO:0004467">
    <property type="term" value="F:long-chain fatty acid-CoA ligase activity"/>
    <property type="evidence" value="ECO:0007669"/>
    <property type="project" value="UniProtKB-EC"/>
</dbReference>
<evidence type="ECO:0000313" key="6">
    <source>
        <dbReference type="Proteomes" id="UP000577707"/>
    </source>
</evidence>
<protein>
    <submittedName>
        <fullName evidence="5">Long-chain acyl-CoA synthetase</fullName>
        <ecNumber evidence="5">6.2.1.3</ecNumber>
    </submittedName>
</protein>
<evidence type="ECO:0000313" key="5">
    <source>
        <dbReference type="EMBL" id="MBB3089016.1"/>
    </source>
</evidence>
<accession>A0A7W5A3U0</accession>
<dbReference type="EC" id="6.2.1.3" evidence="5"/>
<gene>
    <name evidence="5" type="ORF">FHS12_001962</name>
</gene>
<reference evidence="5 6" key="1">
    <citation type="submission" date="2020-08" db="EMBL/GenBank/DDBJ databases">
        <title>Genomic Encyclopedia of Type Strains, Phase III (KMG-III): the genomes of soil and plant-associated and newly described type strains.</title>
        <authorList>
            <person name="Whitman W."/>
        </authorList>
    </citation>
    <scope>NUCLEOTIDE SEQUENCE [LARGE SCALE GENOMIC DNA]</scope>
    <source>
        <strain evidence="5 6">CECT 3302</strain>
    </source>
</reference>
<feature type="domain" description="AMP-dependent synthetase/ligase" evidence="3">
    <location>
        <begin position="10"/>
        <end position="371"/>
    </location>
</feature>
<evidence type="ECO:0000256" key="1">
    <source>
        <dbReference type="ARBA" id="ARBA00006432"/>
    </source>
</evidence>
<feature type="domain" description="AMP-binding enzyme C-terminal" evidence="4">
    <location>
        <begin position="421"/>
        <end position="496"/>
    </location>
</feature>
<comment type="similarity">
    <text evidence="1">Belongs to the ATP-dependent AMP-binding enzyme family.</text>
</comment>
<dbReference type="InterPro" id="IPR020845">
    <property type="entry name" value="AMP-binding_CS"/>
</dbReference>
<comment type="caution">
    <text evidence="5">The sequence shown here is derived from an EMBL/GenBank/DDBJ whole genome shotgun (WGS) entry which is preliminary data.</text>
</comment>
<dbReference type="InterPro" id="IPR050237">
    <property type="entry name" value="ATP-dep_AMP-bd_enzyme"/>
</dbReference>
<dbReference type="Gene3D" id="3.40.50.12780">
    <property type="entry name" value="N-terminal domain of ligase-like"/>
    <property type="match status" value="1"/>
</dbReference>
<sequence length="504" mass="54092">MSFNLATMLRESATARPDKPLMYAGDAAFTYAEVDALSGRVAASLRALGLEPGDKVAVQLPNLPQFVFCYFGILKAGLTMVPLNPLLTGPEVAYHLGDSDARLLVTFESLAAAGMAGARSAGDVPTYVATLGGSVPEGARSFDELLAAEDGGDIYATSSDDTAVLLYTSGTTGKPKGAELTHFQLYMNCTVAGELFEVSAEDVTLAVLPFFHVFGLSSVLNNVVRFGAGLVLQPRFEAKVALDALEKHRCTIFAGVPTMYVALLQEDLVARDLSALRACISGGASIPGEVIREFEEQVPGVVILEGYGLSETASTTTFNVSAEQRKVLSVGKQIWGVEVRVVDPEGNPLPPGEDNVGEIVVRGHNVMKGYYNRPDATASAIKNGWFHTGDLGYQDDEGYFFVVDRLKDLVIRGGYNVYPREVEEVLYEHPDVVEAAVIGRPDERLGEEVVAFVALKPGAGVGPAELTAHCKERLAAYKYPRDLQVLEALPKGATGKILKRELRR</sequence>
<dbReference type="Gene3D" id="3.30.300.30">
    <property type="match status" value="1"/>
</dbReference>
<evidence type="ECO:0000259" key="3">
    <source>
        <dbReference type="Pfam" id="PF00501"/>
    </source>
</evidence>
<dbReference type="InterPro" id="IPR025110">
    <property type="entry name" value="AMP-bd_C"/>
</dbReference>
<dbReference type="InterPro" id="IPR042099">
    <property type="entry name" value="ANL_N_sf"/>
</dbReference>
<dbReference type="FunFam" id="3.30.300.30:FF:000008">
    <property type="entry name" value="2,3-dihydroxybenzoate-AMP ligase"/>
    <property type="match status" value="1"/>
</dbReference>
<keyword evidence="6" id="KW-1185">Reference proteome</keyword>
<dbReference type="Pfam" id="PF00501">
    <property type="entry name" value="AMP-binding"/>
    <property type="match status" value="1"/>
</dbReference>
<evidence type="ECO:0000259" key="4">
    <source>
        <dbReference type="Pfam" id="PF13193"/>
    </source>
</evidence>
<dbReference type="AlphaFoldDB" id="A0A7W5A3U0"/>
<dbReference type="PANTHER" id="PTHR43767:SF12">
    <property type="entry name" value="AMP-DEPENDENT SYNTHETASE AND LIGASE"/>
    <property type="match status" value="1"/>
</dbReference>
<dbReference type="Pfam" id="PF13193">
    <property type="entry name" value="AMP-binding_C"/>
    <property type="match status" value="1"/>
</dbReference>
<organism evidence="5 6">
    <name type="scientific">Nocardioides albus</name>
    <dbReference type="NCBI Taxonomy" id="1841"/>
    <lineage>
        <taxon>Bacteria</taxon>
        <taxon>Bacillati</taxon>
        <taxon>Actinomycetota</taxon>
        <taxon>Actinomycetes</taxon>
        <taxon>Propionibacteriales</taxon>
        <taxon>Nocardioidaceae</taxon>
        <taxon>Nocardioides</taxon>
    </lineage>
</organism>
<dbReference type="Proteomes" id="UP000577707">
    <property type="component" value="Unassembled WGS sequence"/>
</dbReference>
<keyword evidence="2 5" id="KW-0436">Ligase</keyword>
<dbReference type="PROSITE" id="PS00455">
    <property type="entry name" value="AMP_BINDING"/>
    <property type="match status" value="1"/>
</dbReference>
<dbReference type="RefSeq" id="WP_183544683.1">
    <property type="nucleotide sequence ID" value="NZ_BMQT01000002.1"/>
</dbReference>
<dbReference type="EMBL" id="JACHXG010000004">
    <property type="protein sequence ID" value="MBB3089016.1"/>
    <property type="molecule type" value="Genomic_DNA"/>
</dbReference>
<name>A0A7W5A3U0_9ACTN</name>
<dbReference type="PANTHER" id="PTHR43767">
    <property type="entry name" value="LONG-CHAIN-FATTY-ACID--COA LIGASE"/>
    <property type="match status" value="1"/>
</dbReference>
<dbReference type="CDD" id="cd05936">
    <property type="entry name" value="FC-FACS_FadD_like"/>
    <property type="match status" value="1"/>
</dbReference>
<evidence type="ECO:0000256" key="2">
    <source>
        <dbReference type="ARBA" id="ARBA00022598"/>
    </source>
</evidence>
<proteinExistence type="inferred from homology"/>
<dbReference type="NCBIfam" id="NF004837">
    <property type="entry name" value="PRK06187.1"/>
    <property type="match status" value="1"/>
</dbReference>
<dbReference type="InterPro" id="IPR000873">
    <property type="entry name" value="AMP-dep_synth/lig_dom"/>
</dbReference>
<dbReference type="SUPFAM" id="SSF56801">
    <property type="entry name" value="Acetyl-CoA synthetase-like"/>
    <property type="match status" value="1"/>
</dbReference>
<dbReference type="InterPro" id="IPR045851">
    <property type="entry name" value="AMP-bd_C_sf"/>
</dbReference>